<dbReference type="OrthoDB" id="1689146at2759"/>
<dbReference type="Pfam" id="PF04578">
    <property type="entry name" value="DUF594"/>
    <property type="match status" value="1"/>
</dbReference>
<feature type="transmembrane region" description="Helical" evidence="1">
    <location>
        <begin position="40"/>
        <end position="63"/>
    </location>
</feature>
<dbReference type="InterPro" id="IPR007658">
    <property type="entry name" value="DUF594"/>
</dbReference>
<sequence>MFSGLYSLIDSREIWWNAIIPYLIHLLNSLNILITRAVMYLLSAHIRILISLVFQIVLIFCGFQRKHVANVTLQYSVWVAYLAAEGIAISALSVLSAASKESSSDPSFITEMSWAPFVLLHLGGPDTISALALEDNELWLRHVVQLAQQLLAARLVVKSSWIGSSLNYVTIPIFIAGLIKYGERIWAQRLGSSENLRNSIIPPADPGPNYAKFMDEYTARKDEGYNVCLGDVIDTTPIIAYHSQGAIANDTIPDASAIHDGYTFFQIFKCLFADLSLSYQDREKSRNFFQHDKQTWEHAFKVTEVELELMYERLYTKSVITNSISGIVLKTVSFFCTLSAFITFCLLDKGQVDIDKIIITIVLFTAAILFEIYGFIVLLCSSWSMWRLSDIKNWKVDLLYWLITWYQRLFKLSHTKRWSNEMKQFNFISFCLKDKPFKCIQKLPFINKFLKKSYYQPSKTVPWELKRLIFYQLKLKSKDASDMKACKELCARRGDGVLQNFRVHENLDKEYYEIIDWSINGVEFDQSILLWHIATDLCCCEDEGSSSNNTKLQSCETSILLSNYMLYHLVVSPSMLPTGIGQTRFEDTLFEANELLQEREYISESVKACKMILRVNTEILPSLVKGDKNKSALFDACRLAKSLQDLVSKENWTNEKKWEMISYVWVEMLCHAACNCRGFLHAKQLCKGGELLTHVWLLMAHFGITEQFQMSKGHTRAKLLLS</sequence>
<dbReference type="EMBL" id="CM007371">
    <property type="protein sequence ID" value="OIW01728.1"/>
    <property type="molecule type" value="Genomic_DNA"/>
</dbReference>
<dbReference type="Pfam" id="PF13968">
    <property type="entry name" value="DUF4220"/>
    <property type="match status" value="1"/>
</dbReference>
<keyword evidence="1" id="KW-0812">Transmembrane</keyword>
<dbReference type="Proteomes" id="UP000188354">
    <property type="component" value="Chromosome LG11"/>
</dbReference>
<accession>A0A4P1R4N4</accession>
<dbReference type="STRING" id="3871.A0A4P1R4N4"/>
<keyword evidence="1" id="KW-1133">Transmembrane helix</keyword>
<dbReference type="KEGG" id="lang:109359803"/>
<protein>
    <recommendedName>
        <fullName evidence="2">DUF4220 domain-containing protein</fullName>
    </recommendedName>
</protein>
<feature type="domain" description="DUF4220" evidence="2">
    <location>
        <begin position="78"/>
        <end position="430"/>
    </location>
</feature>
<dbReference type="Gramene" id="OIW01728">
    <property type="protein sequence ID" value="OIW01728"/>
    <property type="gene ID" value="TanjilG_03866"/>
</dbReference>
<keyword evidence="4" id="KW-1185">Reference proteome</keyword>
<name>A0A4P1R4N4_LUPAN</name>
<dbReference type="AlphaFoldDB" id="A0A4P1R4N4"/>
<evidence type="ECO:0000259" key="2">
    <source>
        <dbReference type="Pfam" id="PF13968"/>
    </source>
</evidence>
<evidence type="ECO:0000313" key="3">
    <source>
        <dbReference type="EMBL" id="OIW01728.1"/>
    </source>
</evidence>
<evidence type="ECO:0000313" key="4">
    <source>
        <dbReference type="Proteomes" id="UP000188354"/>
    </source>
</evidence>
<proteinExistence type="predicted"/>
<organism evidence="3 4">
    <name type="scientific">Lupinus angustifolius</name>
    <name type="common">Narrow-leaved blue lupine</name>
    <dbReference type="NCBI Taxonomy" id="3871"/>
    <lineage>
        <taxon>Eukaryota</taxon>
        <taxon>Viridiplantae</taxon>
        <taxon>Streptophyta</taxon>
        <taxon>Embryophyta</taxon>
        <taxon>Tracheophyta</taxon>
        <taxon>Spermatophyta</taxon>
        <taxon>Magnoliopsida</taxon>
        <taxon>eudicotyledons</taxon>
        <taxon>Gunneridae</taxon>
        <taxon>Pentapetalae</taxon>
        <taxon>rosids</taxon>
        <taxon>fabids</taxon>
        <taxon>Fabales</taxon>
        <taxon>Fabaceae</taxon>
        <taxon>Papilionoideae</taxon>
        <taxon>50 kb inversion clade</taxon>
        <taxon>genistoids sensu lato</taxon>
        <taxon>core genistoids</taxon>
        <taxon>Genisteae</taxon>
        <taxon>Lupinus</taxon>
    </lineage>
</organism>
<feature type="transmembrane region" description="Helical" evidence="1">
    <location>
        <begin position="327"/>
        <end position="347"/>
    </location>
</feature>
<feature type="transmembrane region" description="Helical" evidence="1">
    <location>
        <begin position="75"/>
        <end position="98"/>
    </location>
</feature>
<keyword evidence="1" id="KW-0472">Membrane</keyword>
<reference evidence="3 4" key="1">
    <citation type="journal article" date="2017" name="Plant Biotechnol. J.">
        <title>A comprehensive draft genome sequence for lupin (Lupinus angustifolius), an emerging health food: insights into plant-microbe interactions and legume evolution.</title>
        <authorList>
            <person name="Hane J.K."/>
            <person name="Ming Y."/>
            <person name="Kamphuis L.G."/>
            <person name="Nelson M.N."/>
            <person name="Garg G."/>
            <person name="Atkins C.A."/>
            <person name="Bayer P.E."/>
            <person name="Bravo A."/>
            <person name="Bringans S."/>
            <person name="Cannon S."/>
            <person name="Edwards D."/>
            <person name="Foley R."/>
            <person name="Gao L.L."/>
            <person name="Harrison M.J."/>
            <person name="Huang W."/>
            <person name="Hurgobin B."/>
            <person name="Li S."/>
            <person name="Liu C.W."/>
            <person name="McGrath A."/>
            <person name="Morahan G."/>
            <person name="Murray J."/>
            <person name="Weller J."/>
            <person name="Jian J."/>
            <person name="Singh K.B."/>
        </authorList>
    </citation>
    <scope>NUCLEOTIDE SEQUENCE [LARGE SCALE GENOMIC DNA]</scope>
    <source>
        <strain evidence="4">cv. Tanjil</strain>
        <tissue evidence="3">Whole plant</tissue>
    </source>
</reference>
<evidence type="ECO:0000256" key="1">
    <source>
        <dbReference type="SAM" id="Phobius"/>
    </source>
</evidence>
<feature type="transmembrane region" description="Helical" evidence="1">
    <location>
        <begin position="359"/>
        <end position="386"/>
    </location>
</feature>
<dbReference type="InterPro" id="IPR025315">
    <property type="entry name" value="DUF4220"/>
</dbReference>
<dbReference type="PANTHER" id="PTHR31325">
    <property type="entry name" value="OS01G0798800 PROTEIN-RELATED"/>
    <property type="match status" value="1"/>
</dbReference>
<gene>
    <name evidence="3" type="ORF">TanjilG_03866</name>
</gene>
<feature type="transmembrane region" description="Helical" evidence="1">
    <location>
        <begin position="14"/>
        <end position="34"/>
    </location>
</feature>